<protein>
    <recommendedName>
        <fullName evidence="12">EGF-like domain-containing protein</fullName>
    </recommendedName>
</protein>
<dbReference type="InterPro" id="IPR023415">
    <property type="entry name" value="LDLR_class-A_CS"/>
</dbReference>
<evidence type="ECO:0000313" key="10">
    <source>
        <dbReference type="EMBL" id="GBG87430.1"/>
    </source>
</evidence>
<keyword evidence="7" id="KW-1015">Disulfide bond</keyword>
<dbReference type="Gene3D" id="4.10.400.10">
    <property type="entry name" value="Low-density Lipoprotein Receptor"/>
    <property type="match status" value="6"/>
</dbReference>
<feature type="compositionally biased region" description="Pro residues" evidence="8">
    <location>
        <begin position="502"/>
        <end position="511"/>
    </location>
</feature>
<dbReference type="PRINTS" id="PR00261">
    <property type="entry name" value="LDLRECEPTOR"/>
</dbReference>
<dbReference type="Proteomes" id="UP000265515">
    <property type="component" value="Unassembled WGS sequence"/>
</dbReference>
<keyword evidence="3" id="KW-0812">Transmembrane</keyword>
<dbReference type="Gramene" id="GBG87430">
    <property type="protein sequence ID" value="GBG87430"/>
    <property type="gene ID" value="CBR_g45488"/>
</dbReference>
<evidence type="ECO:0000256" key="4">
    <source>
        <dbReference type="ARBA" id="ARBA00022737"/>
    </source>
</evidence>
<dbReference type="GO" id="GO:0016192">
    <property type="term" value="P:vesicle-mediated transport"/>
    <property type="evidence" value="ECO:0007669"/>
    <property type="project" value="UniProtKB-ARBA"/>
</dbReference>
<dbReference type="Gene3D" id="2.40.128.620">
    <property type="match status" value="2"/>
</dbReference>
<comment type="subcellular location">
    <subcellularLocation>
        <location evidence="2">Endomembrane system</location>
    </subcellularLocation>
    <subcellularLocation>
        <location evidence="1">Membrane</location>
        <topology evidence="1">Single-pass membrane protein</topology>
    </subcellularLocation>
</comment>
<dbReference type="PROSITE" id="PS01209">
    <property type="entry name" value="LDLRA_1"/>
    <property type="match status" value="4"/>
</dbReference>
<feature type="region of interest" description="Disordered" evidence="8">
    <location>
        <begin position="489"/>
        <end position="522"/>
    </location>
</feature>
<evidence type="ECO:0000256" key="8">
    <source>
        <dbReference type="SAM" id="MobiDB-lite"/>
    </source>
</evidence>
<dbReference type="STRING" id="69332.A0A388LYM4"/>
<reference evidence="10 11" key="1">
    <citation type="journal article" date="2018" name="Cell">
        <title>The Chara Genome: Secondary Complexity and Implications for Plant Terrestrialization.</title>
        <authorList>
            <person name="Nishiyama T."/>
            <person name="Sakayama H."/>
            <person name="Vries J.D."/>
            <person name="Buschmann H."/>
            <person name="Saint-Marcoux D."/>
            <person name="Ullrich K.K."/>
            <person name="Haas F.B."/>
            <person name="Vanderstraeten L."/>
            <person name="Becker D."/>
            <person name="Lang D."/>
            <person name="Vosolsobe S."/>
            <person name="Rombauts S."/>
            <person name="Wilhelmsson P.K.I."/>
            <person name="Janitza P."/>
            <person name="Kern R."/>
            <person name="Heyl A."/>
            <person name="Rumpler F."/>
            <person name="Villalobos L.I.A.C."/>
            <person name="Clay J.M."/>
            <person name="Skokan R."/>
            <person name="Toyoda A."/>
            <person name="Suzuki Y."/>
            <person name="Kagoshima H."/>
            <person name="Schijlen E."/>
            <person name="Tajeshwar N."/>
            <person name="Catarino B."/>
            <person name="Hetherington A.J."/>
            <person name="Saltykova A."/>
            <person name="Bonnot C."/>
            <person name="Breuninger H."/>
            <person name="Symeonidi A."/>
            <person name="Radhakrishnan G.V."/>
            <person name="Van Nieuwerburgh F."/>
            <person name="Deforce D."/>
            <person name="Chang C."/>
            <person name="Karol K.G."/>
            <person name="Hedrich R."/>
            <person name="Ulvskov P."/>
            <person name="Glockner G."/>
            <person name="Delwiche C.F."/>
            <person name="Petrasek J."/>
            <person name="Van de Peer Y."/>
            <person name="Friml J."/>
            <person name="Beilby M."/>
            <person name="Dolan L."/>
            <person name="Kohara Y."/>
            <person name="Sugano S."/>
            <person name="Fujiyama A."/>
            <person name="Delaux P.-M."/>
            <person name="Quint M."/>
            <person name="TheiBen G."/>
            <person name="Hagemann M."/>
            <person name="Harholt J."/>
            <person name="Dunand C."/>
            <person name="Zachgo S."/>
            <person name="Langdale J."/>
            <person name="Maumus F."/>
            <person name="Straeten D.V.D."/>
            <person name="Gould S.B."/>
            <person name="Rensing S.A."/>
        </authorList>
    </citation>
    <scope>NUCLEOTIDE SEQUENCE [LARGE SCALE GENOMIC DNA]</scope>
    <source>
        <strain evidence="10 11">S276</strain>
    </source>
</reference>
<dbReference type="GO" id="GO:0005886">
    <property type="term" value="C:plasma membrane"/>
    <property type="evidence" value="ECO:0007669"/>
    <property type="project" value="TreeGrafter"/>
</dbReference>
<evidence type="ECO:0008006" key="12">
    <source>
        <dbReference type="Google" id="ProtNLM"/>
    </source>
</evidence>
<evidence type="ECO:0000256" key="7">
    <source>
        <dbReference type="ARBA" id="ARBA00023157"/>
    </source>
</evidence>
<gene>
    <name evidence="10" type="ORF">CBR_g45488</name>
</gene>
<keyword evidence="4" id="KW-0677">Repeat</keyword>
<dbReference type="CDD" id="cd00112">
    <property type="entry name" value="LDLa"/>
    <property type="match status" value="4"/>
</dbReference>
<dbReference type="SUPFAM" id="SSF57424">
    <property type="entry name" value="LDL receptor-like module"/>
    <property type="match status" value="6"/>
</dbReference>
<evidence type="ECO:0000256" key="9">
    <source>
        <dbReference type="SAM" id="SignalP"/>
    </source>
</evidence>
<evidence type="ECO:0000256" key="1">
    <source>
        <dbReference type="ARBA" id="ARBA00004167"/>
    </source>
</evidence>
<dbReference type="SMART" id="SM00192">
    <property type="entry name" value="LDLa"/>
    <property type="match status" value="10"/>
</dbReference>
<evidence type="ECO:0000256" key="6">
    <source>
        <dbReference type="ARBA" id="ARBA00023136"/>
    </source>
</evidence>
<dbReference type="GO" id="GO:0012505">
    <property type="term" value="C:endomembrane system"/>
    <property type="evidence" value="ECO:0007669"/>
    <property type="project" value="UniProtKB-SubCell"/>
</dbReference>
<keyword evidence="6" id="KW-0472">Membrane</keyword>
<keyword evidence="11" id="KW-1185">Reference proteome</keyword>
<comment type="caution">
    <text evidence="10">The sequence shown here is derived from an EMBL/GenBank/DDBJ whole genome shotgun (WGS) entry which is preliminary data.</text>
</comment>
<proteinExistence type="predicted"/>
<evidence type="ECO:0000256" key="2">
    <source>
        <dbReference type="ARBA" id="ARBA00004308"/>
    </source>
</evidence>
<evidence type="ECO:0000256" key="5">
    <source>
        <dbReference type="ARBA" id="ARBA00022989"/>
    </source>
</evidence>
<evidence type="ECO:0000256" key="3">
    <source>
        <dbReference type="ARBA" id="ARBA00022692"/>
    </source>
</evidence>
<dbReference type="InterPro" id="IPR002172">
    <property type="entry name" value="LDrepeatLR_classA_rpt"/>
</dbReference>
<dbReference type="PROSITE" id="PS50068">
    <property type="entry name" value="LDLRA_2"/>
    <property type="match status" value="7"/>
</dbReference>
<dbReference type="InterPro" id="IPR050685">
    <property type="entry name" value="LDLR"/>
</dbReference>
<keyword evidence="5" id="KW-1133">Transmembrane helix</keyword>
<dbReference type="PANTHER" id="PTHR24270">
    <property type="entry name" value="LOW-DENSITY LIPOPROTEIN RECEPTOR-RELATED"/>
    <property type="match status" value="1"/>
</dbReference>
<organism evidence="10 11">
    <name type="scientific">Chara braunii</name>
    <name type="common">Braun's stonewort</name>
    <dbReference type="NCBI Taxonomy" id="69332"/>
    <lineage>
        <taxon>Eukaryota</taxon>
        <taxon>Viridiplantae</taxon>
        <taxon>Streptophyta</taxon>
        <taxon>Charophyceae</taxon>
        <taxon>Charales</taxon>
        <taxon>Characeae</taxon>
        <taxon>Chara</taxon>
    </lineage>
</organism>
<keyword evidence="9" id="KW-0732">Signal</keyword>
<dbReference type="AlphaFoldDB" id="A0A388LYM4"/>
<feature type="signal peptide" evidence="9">
    <location>
        <begin position="1"/>
        <end position="22"/>
    </location>
</feature>
<dbReference type="EMBL" id="BFEA01000612">
    <property type="protein sequence ID" value="GBG87430.1"/>
    <property type="molecule type" value="Genomic_DNA"/>
</dbReference>
<accession>A0A388LYM4</accession>
<name>A0A388LYM4_CHABU</name>
<feature type="chain" id="PRO_5017218145" description="EGF-like domain-containing protein" evidence="9">
    <location>
        <begin position="23"/>
        <end position="522"/>
    </location>
</feature>
<dbReference type="Pfam" id="PF00057">
    <property type="entry name" value="Ldl_recept_a"/>
    <property type="match status" value="5"/>
</dbReference>
<dbReference type="InterPro" id="IPR036055">
    <property type="entry name" value="LDL_receptor-like_sf"/>
</dbReference>
<sequence length="522" mass="56092">MTPIKALLLVIIASSFCVATRGTPLANGVKYGNKFFCFTGFTQCPSGIEQCIKTERECDGVEDCPDGSDEGTWCAYFDCPSAGRYYCPSGANFCMNITDANGSQRHPYRDAYKYYLCDGVRDCADGSDEDPGFCATYDCVANVSHVAFTTEFYGSVPTRVRCPGPDTKKNGGCALKLCDGVAECAGGSDESDKLCQQRGCARSSGVNTLFQCRSGRCIDWNLICDGNPDCPHGDDEGSWCATAECPNPYERVKCTGGDNQTCIRKASLCDGVRDCPAWTDEVGCDFFECFYGHCPSGVCSLQAMSLCNGIRECQDGSDEDPDFCRTYNCSAGMRKCKDGRQCIWDWSLCDGQQDCLDGSDEDPDSCASQEACPRTKIQCPGQATTCIYPSSICDGIEDCLDGSDENATFCASKEAERMMEAGFRIRCKNGTGTEIISGSYCDGKEDCADGGDENESFCKSYTCRPEMVKCYGTWCLPGGRCDGVRDCPDGSDEAGCGRVSAPLPPSAPPAIPLVGRAPSSSP</sequence>
<dbReference type="OrthoDB" id="2018934at2759"/>
<dbReference type="PANTHER" id="PTHR24270:SF27">
    <property type="entry name" value="CD320 ANTIGEN"/>
    <property type="match status" value="1"/>
</dbReference>
<evidence type="ECO:0000313" key="11">
    <source>
        <dbReference type="Proteomes" id="UP000265515"/>
    </source>
</evidence>